<evidence type="ECO:0000313" key="7">
    <source>
        <dbReference type="EMBL" id="SNX67818.1"/>
    </source>
</evidence>
<accession>A0A285CL81</accession>
<comment type="similarity">
    <text evidence="5">Belongs to the bacteriophage holin family. Cp-1 holin subfamily.</text>
</comment>
<dbReference type="EMBL" id="OAOP01000011">
    <property type="protein sequence ID" value="SNX75307.1"/>
    <property type="molecule type" value="Genomic_DNA"/>
</dbReference>
<evidence type="ECO:0000256" key="1">
    <source>
        <dbReference type="ARBA" id="ARBA00004141"/>
    </source>
</evidence>
<keyword evidence="4 6" id="KW-0472">Membrane</keyword>
<feature type="transmembrane region" description="Helical" evidence="6">
    <location>
        <begin position="18"/>
        <end position="37"/>
    </location>
</feature>
<evidence type="ECO:0000256" key="3">
    <source>
        <dbReference type="ARBA" id="ARBA00022989"/>
    </source>
</evidence>
<organism evidence="7 9">
    <name type="scientific">Bacillus oleivorans</name>
    <dbReference type="NCBI Taxonomy" id="1448271"/>
    <lineage>
        <taxon>Bacteria</taxon>
        <taxon>Bacillati</taxon>
        <taxon>Bacillota</taxon>
        <taxon>Bacilli</taxon>
        <taxon>Bacillales</taxon>
        <taxon>Bacillaceae</taxon>
        <taxon>Bacillus</taxon>
    </lineage>
</organism>
<dbReference type="GO" id="GO:0016020">
    <property type="term" value="C:membrane"/>
    <property type="evidence" value="ECO:0007669"/>
    <property type="project" value="UniProtKB-SubCell"/>
</dbReference>
<keyword evidence="9" id="KW-1185">Reference proteome</keyword>
<dbReference type="AlphaFoldDB" id="A0A285CL81"/>
<dbReference type="EMBL" id="OAOP01000002">
    <property type="protein sequence ID" value="SNX67818.1"/>
    <property type="molecule type" value="Genomic_DNA"/>
</dbReference>
<name>A0A285CL81_9BACI</name>
<evidence type="ECO:0000256" key="2">
    <source>
        <dbReference type="ARBA" id="ARBA00022692"/>
    </source>
</evidence>
<reference evidence="7 9" key="1">
    <citation type="submission" date="2017-08" db="EMBL/GenBank/DDBJ databases">
        <authorList>
            <person name="de Groot N.N."/>
        </authorList>
    </citation>
    <scope>NUCLEOTIDE SEQUENCE [LARGE SCALE GENOMIC DNA]</scope>
    <source>
        <strain evidence="7 9">JC228</strain>
    </source>
</reference>
<evidence type="ECO:0000313" key="8">
    <source>
        <dbReference type="EMBL" id="SNX75307.1"/>
    </source>
</evidence>
<protein>
    <submittedName>
        <fullName evidence="7">Toxin secretion/phage lysis holin</fullName>
    </submittedName>
</protein>
<gene>
    <name evidence="7" type="ORF">SAMN05877753_10222</name>
    <name evidence="8" type="ORF">SAMN05877753_111145</name>
</gene>
<evidence type="ECO:0000256" key="4">
    <source>
        <dbReference type="ARBA" id="ARBA00023136"/>
    </source>
</evidence>
<evidence type="ECO:0000313" key="9">
    <source>
        <dbReference type="Proteomes" id="UP000219546"/>
    </source>
</evidence>
<dbReference type="InterPro" id="IPR006480">
    <property type="entry name" value="Phage_holin_4_1"/>
</dbReference>
<proteinExistence type="inferred from homology"/>
<sequence>METLIFGFDIKSVVGNNIWHLALGLVAFDIATGLLAAGVEKKINSSINFVGLIKKAGIFVALAFLVFVDAFINADGYIIQIGVWGIVVYEGLSIIENFSRIGINLNFLTKYFDPNKVGKGDK</sequence>
<evidence type="ECO:0000256" key="6">
    <source>
        <dbReference type="SAM" id="Phobius"/>
    </source>
</evidence>
<comment type="subcellular location">
    <subcellularLocation>
        <location evidence="1">Membrane</location>
        <topology evidence="1">Multi-pass membrane protein</topology>
    </subcellularLocation>
</comment>
<keyword evidence="2 6" id="KW-0812">Transmembrane</keyword>
<dbReference type="Proteomes" id="UP000219546">
    <property type="component" value="Unassembled WGS sequence"/>
</dbReference>
<keyword evidence="3 6" id="KW-1133">Transmembrane helix</keyword>
<dbReference type="NCBIfam" id="TIGR01593">
    <property type="entry name" value="holin_tox_secr"/>
    <property type="match status" value="1"/>
</dbReference>
<feature type="transmembrane region" description="Helical" evidence="6">
    <location>
        <begin position="77"/>
        <end position="95"/>
    </location>
</feature>
<feature type="transmembrane region" description="Helical" evidence="6">
    <location>
        <begin position="49"/>
        <end position="71"/>
    </location>
</feature>
<dbReference type="OrthoDB" id="88184at2"/>
<evidence type="ECO:0000256" key="5">
    <source>
        <dbReference type="ARBA" id="ARBA00023600"/>
    </source>
</evidence>
<dbReference type="Pfam" id="PF05105">
    <property type="entry name" value="Phage_holin_4_1"/>
    <property type="match status" value="1"/>
</dbReference>
<dbReference type="RefSeq" id="WP_097157241.1">
    <property type="nucleotide sequence ID" value="NZ_JBEPMQ010000013.1"/>
</dbReference>